<dbReference type="SUPFAM" id="SSF57756">
    <property type="entry name" value="Retrovirus zinc finger-like domains"/>
    <property type="match status" value="1"/>
</dbReference>
<reference evidence="5" key="1">
    <citation type="journal article" date="2019" name="Curr. Biol.">
        <title>Genome Sequence of Striga asiatica Provides Insight into the Evolution of Plant Parasitism.</title>
        <authorList>
            <person name="Yoshida S."/>
            <person name="Kim S."/>
            <person name="Wafula E.K."/>
            <person name="Tanskanen J."/>
            <person name="Kim Y.M."/>
            <person name="Honaas L."/>
            <person name="Yang Z."/>
            <person name="Spallek T."/>
            <person name="Conn C.E."/>
            <person name="Ichihashi Y."/>
            <person name="Cheong K."/>
            <person name="Cui S."/>
            <person name="Der J.P."/>
            <person name="Gundlach H."/>
            <person name="Jiao Y."/>
            <person name="Hori C."/>
            <person name="Ishida J.K."/>
            <person name="Kasahara H."/>
            <person name="Kiba T."/>
            <person name="Kim M.S."/>
            <person name="Koo N."/>
            <person name="Laohavisit A."/>
            <person name="Lee Y.H."/>
            <person name="Lumba S."/>
            <person name="McCourt P."/>
            <person name="Mortimer J.C."/>
            <person name="Mutuku J.M."/>
            <person name="Nomura T."/>
            <person name="Sasaki-Sekimoto Y."/>
            <person name="Seto Y."/>
            <person name="Wang Y."/>
            <person name="Wakatake T."/>
            <person name="Sakakibara H."/>
            <person name="Demura T."/>
            <person name="Yamaguchi S."/>
            <person name="Yoneyama K."/>
            <person name="Manabe R.I."/>
            <person name="Nelson D.C."/>
            <person name="Schulman A.H."/>
            <person name="Timko M.P."/>
            <person name="dePamphilis C.W."/>
            <person name="Choi D."/>
            <person name="Shirasu K."/>
        </authorList>
    </citation>
    <scope>NUCLEOTIDE SEQUENCE [LARGE SCALE GENOMIC DNA]</scope>
    <source>
        <strain evidence="5">cv. UVA1</strain>
    </source>
</reference>
<evidence type="ECO:0000313" key="5">
    <source>
        <dbReference type="Proteomes" id="UP000325081"/>
    </source>
</evidence>
<feature type="compositionally biased region" description="Basic and acidic residues" evidence="2">
    <location>
        <begin position="287"/>
        <end position="302"/>
    </location>
</feature>
<dbReference type="PANTHER" id="PTHR31286">
    <property type="entry name" value="GLYCINE-RICH CELL WALL STRUCTURAL PROTEIN 1.8-LIKE"/>
    <property type="match status" value="1"/>
</dbReference>
<dbReference type="EMBL" id="BKCP01004627">
    <property type="protein sequence ID" value="GER32678.1"/>
    <property type="molecule type" value="Genomic_DNA"/>
</dbReference>
<dbReference type="Gene3D" id="3.60.10.10">
    <property type="entry name" value="Endonuclease/exonuclease/phosphatase"/>
    <property type="match status" value="1"/>
</dbReference>
<dbReference type="InterPro" id="IPR025836">
    <property type="entry name" value="Zn_knuckle_CX2CX4HX4C"/>
</dbReference>
<feature type="domain" description="CCHC-type" evidence="3">
    <location>
        <begin position="193"/>
        <end position="208"/>
    </location>
</feature>
<dbReference type="Pfam" id="PF14111">
    <property type="entry name" value="DUF4283"/>
    <property type="match status" value="1"/>
</dbReference>
<keyword evidence="4" id="KW-0695">RNA-directed DNA polymerase</keyword>
<dbReference type="PANTHER" id="PTHR31286:SF178">
    <property type="entry name" value="DUF4283 DOMAIN-CONTAINING PROTEIN"/>
    <property type="match status" value="1"/>
</dbReference>
<evidence type="ECO:0000256" key="1">
    <source>
        <dbReference type="PROSITE-ProRule" id="PRU00047"/>
    </source>
</evidence>
<organism evidence="4 5">
    <name type="scientific">Striga asiatica</name>
    <name type="common">Asiatic witchweed</name>
    <name type="synonym">Buchnera asiatica</name>
    <dbReference type="NCBI Taxonomy" id="4170"/>
    <lineage>
        <taxon>Eukaryota</taxon>
        <taxon>Viridiplantae</taxon>
        <taxon>Streptophyta</taxon>
        <taxon>Embryophyta</taxon>
        <taxon>Tracheophyta</taxon>
        <taxon>Spermatophyta</taxon>
        <taxon>Magnoliopsida</taxon>
        <taxon>eudicotyledons</taxon>
        <taxon>Gunneridae</taxon>
        <taxon>Pentapetalae</taxon>
        <taxon>asterids</taxon>
        <taxon>lamiids</taxon>
        <taxon>Lamiales</taxon>
        <taxon>Orobanchaceae</taxon>
        <taxon>Buchnereae</taxon>
        <taxon>Striga</taxon>
    </lineage>
</organism>
<dbReference type="PROSITE" id="PS50158">
    <property type="entry name" value="ZF_CCHC"/>
    <property type="match status" value="1"/>
</dbReference>
<feature type="region of interest" description="Disordered" evidence="2">
    <location>
        <begin position="244"/>
        <end position="323"/>
    </location>
</feature>
<dbReference type="InterPro" id="IPR040256">
    <property type="entry name" value="At4g02000-like"/>
</dbReference>
<proteinExistence type="predicted"/>
<dbReference type="GO" id="GO:0003964">
    <property type="term" value="F:RNA-directed DNA polymerase activity"/>
    <property type="evidence" value="ECO:0007669"/>
    <property type="project" value="UniProtKB-KW"/>
</dbReference>
<dbReference type="InterPro" id="IPR036691">
    <property type="entry name" value="Endo/exonu/phosph_ase_sf"/>
</dbReference>
<keyword evidence="1" id="KW-0479">Metal-binding</keyword>
<dbReference type="InterPro" id="IPR026960">
    <property type="entry name" value="RVT-Znf"/>
</dbReference>
<keyword evidence="1" id="KW-0862">Zinc</keyword>
<dbReference type="InterPro" id="IPR025558">
    <property type="entry name" value="DUF4283"/>
</dbReference>
<dbReference type="Pfam" id="PF13966">
    <property type="entry name" value="zf-RVT"/>
    <property type="match status" value="1"/>
</dbReference>
<keyword evidence="1" id="KW-0863">Zinc-finger</keyword>
<comment type="caution">
    <text evidence="4">The sequence shown here is derived from an EMBL/GenBank/DDBJ whole genome shotgun (WGS) entry which is preliminary data.</text>
</comment>
<dbReference type="Pfam" id="PF14392">
    <property type="entry name" value="zf-CCHC_4"/>
    <property type="match status" value="1"/>
</dbReference>
<dbReference type="InterPro" id="IPR001878">
    <property type="entry name" value="Znf_CCHC"/>
</dbReference>
<dbReference type="AlphaFoldDB" id="A0A5A7PJ89"/>
<dbReference type="Proteomes" id="UP000325081">
    <property type="component" value="Unassembled WGS sequence"/>
</dbReference>
<evidence type="ECO:0000259" key="3">
    <source>
        <dbReference type="PROSITE" id="PS50158"/>
    </source>
</evidence>
<sequence length="1182" mass="135941">MEDVLMEKMRKFKLSDKEENGLQIEEEDFALALKDCKQSLIGKVYGDKKINFSGLKATLRNIWVTQKQFSMRNIGTNLFQFIFQTVEDKLKVLHGKTWSFDGQYLLLKEWDPNATDFTREEEKIKIRMGLKIGGIIGKVLNVQTPGAGSPHGNLIQVQVELNLREAIPRGTKLKLGTETRWVDFRYENLQSFCFYCGLIGHVDKNCPEKRDDLTRKMLNFGQYGDWLRATHISLNEFKSLKASEARDNNTDNSQKVSSQEEGVGKKGSGVSESSIRGESPPGNHLLGMERDIGEDSIERVKEGSCSTPTKPSRAPTKEPSPVDTRNQLVEVAIQAMTTESQDVLKRKKYVITKPMIPFIPEDMVVEVPLQSSLLPVSFTSLHKRSLDECLQLSSSHAESSDQKKKTKMSNLNESDVVEWDILCSIKDQWGDMWFLGGDFNAILSNEDKNGGRVRDQVSFQPFRDWVSAMDMSETRTQGHHFTWSNLRQGSDFIEAKLDRIFFSHEWLSQFPNAIVNHISVISSDHSILLLESDCTLKLKPKRFVFDARWVKLEGFKTVVEKAWNLPVNGPPLYSIQGRIRNVRKALLAWKRTHTTNSAKMIAICQEQFMELESEGSSRNWGEWNNWKSKLHQAYLDEEKYWRDKSRILWISEGDINTKYFQATVQQRRKQNGLENLKDSRGRRCSNEHEITRELEHYFNQLFTTSVPDVDVCDLNGIPQSINDDMNQMLTSAVTVKEIYAGDPISPYLFVILSEALSSLINQAVINSLYYGIKISRYSPPISHLLFADDTILFCSADVYHASLILQILDRFGTSSGQTVNLMGDGHLISTWEHPWLPRISNPSLTCCFPRDMVKLARVNDLMIEGGGEWDRELIRQSFKPDEAEIILKISVSRIGRRDKLVWMFGKFGKFDVKSAYNAILAEVGKNKSEASSSGGLNIRKNWWKLTWTLPVKPKIKHFLWKCWYRFLSSNDQLLQRNIEVNSTCMLCGVGVEDLDHILFSCERAKMVWKLSGVTWNMLETPKPSFRCWWSEVCSAVQSISLKDRTSLSCYILWWLWKTRNLWVFEKKKLNEWQVAEGAKLEWMEFLNLQDLARSRLREKELHSRQWSFTVSALSSSSNQLEISCLAEKEGDEAQILKTNLWFNGCKEGMVLEAVRWAMMQAVQRSWLDCNFKLNDKHLAAKL</sequence>
<dbReference type="GO" id="GO:0003676">
    <property type="term" value="F:nucleic acid binding"/>
    <property type="evidence" value="ECO:0007669"/>
    <property type="project" value="InterPro"/>
</dbReference>
<dbReference type="SUPFAM" id="SSF56219">
    <property type="entry name" value="DNase I-like"/>
    <property type="match status" value="1"/>
</dbReference>
<evidence type="ECO:0000256" key="2">
    <source>
        <dbReference type="SAM" id="MobiDB-lite"/>
    </source>
</evidence>
<protein>
    <submittedName>
        <fullName evidence="4">RNA-directed DNA polymerase</fullName>
    </submittedName>
</protein>
<name>A0A5A7PJ89_STRAF</name>
<gene>
    <name evidence="4" type="ORF">STAS_08760</name>
</gene>
<dbReference type="GO" id="GO:0008270">
    <property type="term" value="F:zinc ion binding"/>
    <property type="evidence" value="ECO:0007669"/>
    <property type="project" value="UniProtKB-KW"/>
</dbReference>
<evidence type="ECO:0000313" key="4">
    <source>
        <dbReference type="EMBL" id="GER32678.1"/>
    </source>
</evidence>
<accession>A0A5A7PJ89</accession>
<keyword evidence="4" id="KW-0808">Transferase</keyword>
<dbReference type="InterPro" id="IPR036875">
    <property type="entry name" value="Znf_CCHC_sf"/>
</dbReference>
<dbReference type="OrthoDB" id="913635at2759"/>
<keyword evidence="5" id="KW-1185">Reference proteome</keyword>
<keyword evidence="4" id="KW-0548">Nucleotidyltransferase</keyword>